<name>A0A1F5YIH5_9BACT</name>
<feature type="compositionally biased region" description="Low complexity" evidence="2">
    <location>
        <begin position="390"/>
        <end position="413"/>
    </location>
</feature>
<sequence>MKLKDKNKNYRANDKEEDPGKRSKKEREKILLAKEKELVKSRESKRKKILIIVSGVVVVIAIAAGIIFGLFGYRFDFSKTVATVDGIAIKQSEIDNYIEYLKSIYPTNFPTESDPDYRIYQITILDTSIQLRLLKKYAEANDLAVTKKEIDDAYQNIVSQYPSVADFEKDLAAEKITTAFVRSELKKQLLTNKVLTKLAADITISDVEMQKYYQDNKNSLFNVPEQIRISHILIKFNIPSGGTITDQIKTEALKKITEVNQKLKNGQDFAELAKANSEDTTSAVNSGDIGYISKGQTVPEFENVAFSLKVGEVSGIVETGYGYHIIKVTDHKDPYIETYDEVKDTIKSSIQSDKQRKIWEDFIKSLVADADIVYLTDLKGTLGPQGVPITTTTNTTEPATTTTETTDQSTETK</sequence>
<keyword evidence="1" id="KW-0413">Isomerase</keyword>
<feature type="region of interest" description="Disordered" evidence="2">
    <location>
        <begin position="388"/>
        <end position="413"/>
    </location>
</feature>
<evidence type="ECO:0000256" key="2">
    <source>
        <dbReference type="SAM" id="MobiDB-lite"/>
    </source>
</evidence>
<dbReference type="Pfam" id="PF13624">
    <property type="entry name" value="SurA_N_3"/>
    <property type="match status" value="1"/>
</dbReference>
<dbReference type="Gene3D" id="3.10.50.40">
    <property type="match status" value="1"/>
</dbReference>
<reference evidence="5 6" key="1">
    <citation type="journal article" date="2016" name="Nat. Commun.">
        <title>Thousands of microbial genomes shed light on interconnected biogeochemical processes in an aquifer system.</title>
        <authorList>
            <person name="Anantharaman K."/>
            <person name="Brown C.T."/>
            <person name="Hug L.A."/>
            <person name="Sharon I."/>
            <person name="Castelle C.J."/>
            <person name="Probst A.J."/>
            <person name="Thomas B.C."/>
            <person name="Singh A."/>
            <person name="Wilkins M.J."/>
            <person name="Karaoz U."/>
            <person name="Brodie E.L."/>
            <person name="Williams K.H."/>
            <person name="Hubbard S.S."/>
            <person name="Banfield J.F."/>
        </authorList>
    </citation>
    <scope>NUCLEOTIDE SEQUENCE [LARGE SCALE GENOMIC DNA]</scope>
</reference>
<evidence type="ECO:0000256" key="1">
    <source>
        <dbReference type="PROSITE-ProRule" id="PRU00278"/>
    </source>
</evidence>
<dbReference type="SUPFAM" id="SSF109998">
    <property type="entry name" value="Triger factor/SurA peptide-binding domain-like"/>
    <property type="match status" value="1"/>
</dbReference>
<dbReference type="Gene3D" id="1.10.4030.10">
    <property type="entry name" value="Porin chaperone SurA, peptide-binding domain"/>
    <property type="match status" value="1"/>
</dbReference>
<evidence type="ECO:0000256" key="3">
    <source>
        <dbReference type="SAM" id="Phobius"/>
    </source>
</evidence>
<dbReference type="PANTHER" id="PTHR47245">
    <property type="entry name" value="PEPTIDYLPROLYL ISOMERASE"/>
    <property type="match status" value="1"/>
</dbReference>
<organism evidence="5 6">
    <name type="scientific">Candidatus Gottesmanbacteria bacterium RBG_13_37_7</name>
    <dbReference type="NCBI Taxonomy" id="1798369"/>
    <lineage>
        <taxon>Bacteria</taxon>
        <taxon>Candidatus Gottesmaniibacteriota</taxon>
    </lineage>
</organism>
<evidence type="ECO:0000313" key="5">
    <source>
        <dbReference type="EMBL" id="OGF99954.1"/>
    </source>
</evidence>
<dbReference type="InterPro" id="IPR050245">
    <property type="entry name" value="PrsA_foldase"/>
</dbReference>
<dbReference type="PROSITE" id="PS50198">
    <property type="entry name" value="PPIC_PPIASE_2"/>
    <property type="match status" value="1"/>
</dbReference>
<dbReference type="Pfam" id="PF13616">
    <property type="entry name" value="Rotamase_3"/>
    <property type="match status" value="1"/>
</dbReference>
<dbReference type="AlphaFoldDB" id="A0A1F5YIH5"/>
<dbReference type="SUPFAM" id="SSF54534">
    <property type="entry name" value="FKBP-like"/>
    <property type="match status" value="1"/>
</dbReference>
<feature type="transmembrane region" description="Helical" evidence="3">
    <location>
        <begin position="49"/>
        <end position="73"/>
    </location>
</feature>
<gene>
    <name evidence="5" type="ORF">A2Y99_02550</name>
</gene>
<protein>
    <recommendedName>
        <fullName evidence="4">PpiC domain-containing protein</fullName>
    </recommendedName>
</protein>
<keyword evidence="1" id="KW-0697">Rotamase</keyword>
<dbReference type="PANTHER" id="PTHR47245:SF2">
    <property type="entry name" value="PEPTIDYL-PROLYL CIS-TRANS ISOMERASE HP_0175-RELATED"/>
    <property type="match status" value="1"/>
</dbReference>
<dbReference type="InterPro" id="IPR000297">
    <property type="entry name" value="PPIase_PpiC"/>
</dbReference>
<evidence type="ECO:0000313" key="6">
    <source>
        <dbReference type="Proteomes" id="UP000178230"/>
    </source>
</evidence>
<accession>A0A1F5YIH5</accession>
<keyword evidence="3" id="KW-1133">Transmembrane helix</keyword>
<evidence type="ECO:0000259" key="4">
    <source>
        <dbReference type="PROSITE" id="PS50198"/>
    </source>
</evidence>
<feature type="region of interest" description="Disordered" evidence="2">
    <location>
        <begin position="1"/>
        <end position="26"/>
    </location>
</feature>
<feature type="domain" description="PpiC" evidence="4">
    <location>
        <begin position="224"/>
        <end position="330"/>
    </location>
</feature>
<dbReference type="InterPro" id="IPR046357">
    <property type="entry name" value="PPIase_dom_sf"/>
</dbReference>
<dbReference type="GO" id="GO:0003755">
    <property type="term" value="F:peptidyl-prolyl cis-trans isomerase activity"/>
    <property type="evidence" value="ECO:0007669"/>
    <property type="project" value="UniProtKB-KW"/>
</dbReference>
<keyword evidence="3" id="KW-0472">Membrane</keyword>
<dbReference type="InterPro" id="IPR027304">
    <property type="entry name" value="Trigger_fact/SurA_dom_sf"/>
</dbReference>
<keyword evidence="3" id="KW-0812">Transmembrane</keyword>
<proteinExistence type="predicted"/>
<dbReference type="EMBL" id="MFIY01000032">
    <property type="protein sequence ID" value="OGF99954.1"/>
    <property type="molecule type" value="Genomic_DNA"/>
</dbReference>
<dbReference type="Proteomes" id="UP000178230">
    <property type="component" value="Unassembled WGS sequence"/>
</dbReference>
<comment type="caution">
    <text evidence="5">The sequence shown here is derived from an EMBL/GenBank/DDBJ whole genome shotgun (WGS) entry which is preliminary data.</text>
</comment>